<feature type="transmembrane region" description="Helical" evidence="6">
    <location>
        <begin position="150"/>
        <end position="169"/>
    </location>
</feature>
<keyword evidence="2" id="KW-1003">Cell membrane</keyword>
<feature type="transmembrane region" description="Helical" evidence="6">
    <location>
        <begin position="21"/>
        <end position="43"/>
    </location>
</feature>
<dbReference type="EMBL" id="CP118605">
    <property type="protein sequence ID" value="WGL15178.1"/>
    <property type="molecule type" value="Genomic_DNA"/>
</dbReference>
<accession>A0ABY8N8R1</accession>
<dbReference type="Proteomes" id="UP001236500">
    <property type="component" value="Chromosome"/>
</dbReference>
<feature type="transmembrane region" description="Helical" evidence="6">
    <location>
        <begin position="286"/>
        <end position="311"/>
    </location>
</feature>
<keyword evidence="5 6" id="KW-0472">Membrane</keyword>
<dbReference type="Pfam" id="PF02653">
    <property type="entry name" value="BPD_transp_2"/>
    <property type="match status" value="1"/>
</dbReference>
<dbReference type="PANTHER" id="PTHR47089:SF1">
    <property type="entry name" value="GUANOSINE ABC TRANSPORTER PERMEASE PROTEIN NUPP"/>
    <property type="match status" value="1"/>
</dbReference>
<dbReference type="InterPro" id="IPR001851">
    <property type="entry name" value="ABC_transp_permease"/>
</dbReference>
<protein>
    <submittedName>
        <fullName evidence="7">ABC transporter permease</fullName>
    </submittedName>
</protein>
<dbReference type="PANTHER" id="PTHR47089">
    <property type="entry name" value="ABC TRANSPORTER, PERMEASE PROTEIN"/>
    <property type="match status" value="1"/>
</dbReference>
<dbReference type="RefSeq" id="WP_280317769.1">
    <property type="nucleotide sequence ID" value="NZ_CP118605.1"/>
</dbReference>
<feature type="transmembrane region" description="Helical" evidence="6">
    <location>
        <begin position="246"/>
        <end position="266"/>
    </location>
</feature>
<comment type="subcellular location">
    <subcellularLocation>
        <location evidence="1">Cell inner membrane</location>
        <topology evidence="1">Multi-pass membrane protein</topology>
    </subcellularLocation>
</comment>
<dbReference type="CDD" id="cd06580">
    <property type="entry name" value="TM_PBP1_transp_TpRbsC_like"/>
    <property type="match status" value="1"/>
</dbReference>
<feature type="transmembrane region" description="Helical" evidence="6">
    <location>
        <begin position="202"/>
        <end position="225"/>
    </location>
</feature>
<evidence type="ECO:0000313" key="8">
    <source>
        <dbReference type="Proteomes" id="UP001236500"/>
    </source>
</evidence>
<sequence length="378" mass="40208">MKLPLNIRLEARGERSRVMVWLSPAIAGLATLVCGSLLFAALGKDPLQTLYTFFVLPLSDLHGWSELAVKCTPILLCAVGLAICFRAKVWNIGAEGQLLLGALVGSWLALSLQESDQWWNLPLVLLAGAGAGAAWAAIPALLKTRCNTNEILTTIMLNYIGLNLLQYAVHGPLKDPAGFNFPESALFNDGLLLPVLAEGTRLHLGAVFALLAVVATWVLLTRTFVGFQIRVLGEDVRSAHFAGFRAAKLVWLVLLLCGALAGLAGVVEVTGPIGQLVPQVSPGYGYAAIIVAFLGRLHPLGILFASLLMGLLYLGGEMVQIELGLPLAITGLFQGMLLFFLLASDVLISHRLRIVRAAPGATTATVVSRTENLPIGVP</sequence>
<evidence type="ECO:0000256" key="2">
    <source>
        <dbReference type="ARBA" id="ARBA00022475"/>
    </source>
</evidence>
<reference evidence="7 8" key="1">
    <citation type="submission" date="2023-02" db="EMBL/GenBank/DDBJ databases">
        <title>Description and genomic characterization of Microbulbifer bruguierae sp. nov., isolated from the sediment of mangrove plant Bruguiera sexangula.</title>
        <authorList>
            <person name="Long M."/>
        </authorList>
    </citation>
    <scope>NUCLEOTIDE SEQUENCE [LARGE SCALE GENOMIC DNA]</scope>
    <source>
        <strain evidence="7 8">H12</strain>
    </source>
</reference>
<gene>
    <name evidence="7" type="ORF">PVT68_10360</name>
</gene>
<organism evidence="7 8">
    <name type="scientific">Microbulbifer bruguierae</name>
    <dbReference type="NCBI Taxonomy" id="3029061"/>
    <lineage>
        <taxon>Bacteria</taxon>
        <taxon>Pseudomonadati</taxon>
        <taxon>Pseudomonadota</taxon>
        <taxon>Gammaproteobacteria</taxon>
        <taxon>Cellvibrionales</taxon>
        <taxon>Microbulbiferaceae</taxon>
        <taxon>Microbulbifer</taxon>
    </lineage>
</organism>
<evidence type="ECO:0000256" key="1">
    <source>
        <dbReference type="ARBA" id="ARBA00004429"/>
    </source>
</evidence>
<keyword evidence="4 6" id="KW-1133">Transmembrane helix</keyword>
<proteinExistence type="predicted"/>
<evidence type="ECO:0000256" key="6">
    <source>
        <dbReference type="SAM" id="Phobius"/>
    </source>
</evidence>
<feature type="transmembrane region" description="Helical" evidence="6">
    <location>
        <begin position="92"/>
        <end position="112"/>
    </location>
</feature>
<evidence type="ECO:0000256" key="5">
    <source>
        <dbReference type="ARBA" id="ARBA00023136"/>
    </source>
</evidence>
<evidence type="ECO:0000256" key="3">
    <source>
        <dbReference type="ARBA" id="ARBA00022692"/>
    </source>
</evidence>
<feature type="transmembrane region" description="Helical" evidence="6">
    <location>
        <begin position="323"/>
        <end position="343"/>
    </location>
</feature>
<evidence type="ECO:0000256" key="4">
    <source>
        <dbReference type="ARBA" id="ARBA00022989"/>
    </source>
</evidence>
<name>A0ABY8N8R1_9GAMM</name>
<feature type="transmembrane region" description="Helical" evidence="6">
    <location>
        <begin position="63"/>
        <end position="85"/>
    </location>
</feature>
<keyword evidence="3 6" id="KW-0812">Transmembrane</keyword>
<keyword evidence="8" id="KW-1185">Reference proteome</keyword>
<evidence type="ECO:0000313" key="7">
    <source>
        <dbReference type="EMBL" id="WGL15178.1"/>
    </source>
</evidence>
<feature type="transmembrane region" description="Helical" evidence="6">
    <location>
        <begin position="118"/>
        <end position="138"/>
    </location>
</feature>